<dbReference type="PANTHER" id="PTHR45580:SF4">
    <property type="entry name" value="CARBOXYLIC ESTER HYDROLASE"/>
    <property type="match status" value="1"/>
</dbReference>
<evidence type="ECO:0000256" key="1">
    <source>
        <dbReference type="SAM" id="Phobius"/>
    </source>
</evidence>
<dbReference type="Proteomes" id="UP000230423">
    <property type="component" value="Unassembled WGS sequence"/>
</dbReference>
<dbReference type="SUPFAM" id="SSF53474">
    <property type="entry name" value="alpha/beta-Hydrolases"/>
    <property type="match status" value="1"/>
</dbReference>
<keyword evidence="1" id="KW-1133">Transmembrane helix</keyword>
<dbReference type="InterPro" id="IPR002018">
    <property type="entry name" value="CarbesteraseB"/>
</dbReference>
<keyword evidence="1" id="KW-0472">Membrane</keyword>
<dbReference type="AlphaFoldDB" id="A0A2G9UFB2"/>
<name>A0A2G9UFB2_TELCI</name>
<evidence type="ECO:0000313" key="3">
    <source>
        <dbReference type="EMBL" id="PIO68911.1"/>
    </source>
</evidence>
<dbReference type="InterPro" id="IPR029058">
    <property type="entry name" value="AB_hydrolase_fold"/>
</dbReference>
<dbReference type="PANTHER" id="PTHR45580">
    <property type="entry name" value="PROTEIN CBG05369"/>
    <property type="match status" value="1"/>
</dbReference>
<organism evidence="3 4">
    <name type="scientific">Teladorsagia circumcincta</name>
    <name type="common">Brown stomach worm</name>
    <name type="synonym">Ostertagia circumcincta</name>
    <dbReference type="NCBI Taxonomy" id="45464"/>
    <lineage>
        <taxon>Eukaryota</taxon>
        <taxon>Metazoa</taxon>
        <taxon>Ecdysozoa</taxon>
        <taxon>Nematoda</taxon>
        <taxon>Chromadorea</taxon>
        <taxon>Rhabditida</taxon>
        <taxon>Rhabditina</taxon>
        <taxon>Rhabditomorpha</taxon>
        <taxon>Strongyloidea</taxon>
        <taxon>Trichostrongylidae</taxon>
        <taxon>Teladorsagia</taxon>
    </lineage>
</organism>
<sequence>MVDLTWQLAHEAGCTTSRFRPDKPAPSDDANVVACLRKVDALELLAKQRLLEERGMLMDGIVYGPPFVNEDLPIEDFVMECSARPMICSSTRFEFDMWKTEETDDVGSFLRVSHPEQVREKYFYDMSFKDHRHKYLTQASFTNNVMYSTAFTKKGVNVYLMEFEDFSGGGEIAADELVSLFVTTSPHSSHGNLQIHSSDMPFFIGLHMRNFTADDELVDRFYAKSFINFIHGRKPDKDWLPFDPSKRNYYSVEANIEKGIFPSNKLDYHSEIVDYWLHNMTEFDRSLSREADTQLLSEQVDVTPGFSIFRTALSALLFGLSLALVFFILMAVWATFSPQDPPNHEQVPLVHRKETQINRKQTVIVSSLKRR</sequence>
<gene>
    <name evidence="3" type="ORF">TELCIR_09286</name>
</gene>
<feature type="transmembrane region" description="Helical" evidence="1">
    <location>
        <begin position="312"/>
        <end position="336"/>
    </location>
</feature>
<dbReference type="Gene3D" id="3.40.50.1820">
    <property type="entry name" value="alpha/beta hydrolase"/>
    <property type="match status" value="1"/>
</dbReference>
<protein>
    <recommendedName>
        <fullName evidence="2">Carboxylesterase type B domain-containing protein</fullName>
    </recommendedName>
</protein>
<proteinExistence type="predicted"/>
<dbReference type="Pfam" id="PF00135">
    <property type="entry name" value="COesterase"/>
    <property type="match status" value="1"/>
</dbReference>
<dbReference type="EMBL" id="KZ346862">
    <property type="protein sequence ID" value="PIO68911.1"/>
    <property type="molecule type" value="Genomic_DNA"/>
</dbReference>
<evidence type="ECO:0000259" key="2">
    <source>
        <dbReference type="Pfam" id="PF00135"/>
    </source>
</evidence>
<evidence type="ECO:0000313" key="4">
    <source>
        <dbReference type="Proteomes" id="UP000230423"/>
    </source>
</evidence>
<accession>A0A2G9UFB2</accession>
<keyword evidence="4" id="KW-1185">Reference proteome</keyword>
<reference evidence="3 4" key="1">
    <citation type="submission" date="2015-09" db="EMBL/GenBank/DDBJ databases">
        <title>Draft genome of the parasitic nematode Teladorsagia circumcincta isolate WARC Sus (inbred).</title>
        <authorList>
            <person name="Mitreva M."/>
        </authorList>
    </citation>
    <scope>NUCLEOTIDE SEQUENCE [LARGE SCALE GENOMIC DNA]</scope>
    <source>
        <strain evidence="3 4">S</strain>
    </source>
</reference>
<feature type="domain" description="Carboxylesterase type B" evidence="2">
    <location>
        <begin position="6"/>
        <end position="257"/>
    </location>
</feature>
<keyword evidence="1" id="KW-0812">Transmembrane</keyword>
<dbReference type="OrthoDB" id="19653at2759"/>